<organism evidence="2 3">
    <name type="scientific">Heliobacterium mobile</name>
    <name type="common">Heliobacillus mobilis</name>
    <dbReference type="NCBI Taxonomy" id="28064"/>
    <lineage>
        <taxon>Bacteria</taxon>
        <taxon>Bacillati</taxon>
        <taxon>Bacillota</taxon>
        <taxon>Clostridia</taxon>
        <taxon>Eubacteriales</taxon>
        <taxon>Heliobacteriaceae</taxon>
        <taxon>Heliobacterium</taxon>
    </lineage>
</organism>
<dbReference type="InterPro" id="IPR025617">
    <property type="entry name" value="YqzL"/>
</dbReference>
<keyword evidence="1" id="KW-0812">Transmembrane</keyword>
<evidence type="ECO:0000313" key="3">
    <source>
        <dbReference type="Proteomes" id="UP000430670"/>
    </source>
</evidence>
<name>A0A6I3SN53_HELMO</name>
<keyword evidence="1" id="KW-1133">Transmembrane helix</keyword>
<dbReference type="AlphaFoldDB" id="A0A6I3SN53"/>
<dbReference type="Proteomes" id="UP000430670">
    <property type="component" value="Unassembled WGS sequence"/>
</dbReference>
<evidence type="ECO:0000256" key="1">
    <source>
        <dbReference type="SAM" id="Phobius"/>
    </source>
</evidence>
<keyword evidence="3" id="KW-1185">Reference proteome</keyword>
<dbReference type="EMBL" id="WNKU01000024">
    <property type="protein sequence ID" value="MTV50408.1"/>
    <property type="molecule type" value="Genomic_DNA"/>
</dbReference>
<gene>
    <name evidence="2" type="ORF">GJ688_15695</name>
</gene>
<protein>
    <submittedName>
        <fullName evidence="2">YqzL family protein</fullName>
    </submittedName>
</protein>
<dbReference type="Pfam" id="PF14006">
    <property type="entry name" value="YqzL"/>
    <property type="match status" value="1"/>
</dbReference>
<sequence>MFSADFFWRVFTMTGSVAAYMLYRRLLIQ</sequence>
<keyword evidence="1" id="KW-0472">Membrane</keyword>
<feature type="transmembrane region" description="Helical" evidence="1">
    <location>
        <begin position="6"/>
        <end position="23"/>
    </location>
</feature>
<evidence type="ECO:0000313" key="2">
    <source>
        <dbReference type="EMBL" id="MTV50408.1"/>
    </source>
</evidence>
<accession>A0A6I3SN53</accession>
<dbReference type="RefSeq" id="WP_170292065.1">
    <property type="nucleotide sequence ID" value="NZ_WNKU01000024.1"/>
</dbReference>
<comment type="caution">
    <text evidence="2">The sequence shown here is derived from an EMBL/GenBank/DDBJ whole genome shotgun (WGS) entry which is preliminary data.</text>
</comment>
<reference evidence="2 3" key="1">
    <citation type="submission" date="2019-11" db="EMBL/GenBank/DDBJ databases">
        <title>Whole-genome sequence of a the green, strictly anaerobic photosynthetic bacterium Heliobacillus mobilis DSM 6151.</title>
        <authorList>
            <person name="Kyndt J.A."/>
            <person name="Meyer T.E."/>
        </authorList>
    </citation>
    <scope>NUCLEOTIDE SEQUENCE [LARGE SCALE GENOMIC DNA]</scope>
    <source>
        <strain evidence="2 3">DSM 6151</strain>
    </source>
</reference>
<proteinExistence type="predicted"/>